<gene>
    <name evidence="2" type="ORF">DEM25_005745</name>
</gene>
<dbReference type="Proteomes" id="UP000246132">
    <property type="component" value="Unassembled WGS sequence"/>
</dbReference>
<protein>
    <submittedName>
        <fullName evidence="2">Acyl carrier protein</fullName>
    </submittedName>
</protein>
<dbReference type="RefSeq" id="WP_109768389.1">
    <property type="nucleotide sequence ID" value="NZ_CP159474.1"/>
</dbReference>
<dbReference type="AlphaFoldDB" id="A0A3A8AC64"/>
<keyword evidence="3" id="KW-1185">Reference proteome</keyword>
<sequence>MSDTIFAETARIIAEKIERDPADISPETELSTIDIQSLELAEVIFDLEDRFEIEIELNAADAWEQLKTVGDVCDAVRGLVEKSASA</sequence>
<reference evidence="2 3" key="1">
    <citation type="journal article" date="2018" name="Int. J. Syst. Bacteriol.">
        <title>Oceaniradius stylonemae gen. nov., sp. nov., isolated from a red alga, Stylonema cornu-cervi.</title>
        <authorList>
            <person name="Jeong S."/>
        </authorList>
    </citation>
    <scope>NUCLEOTIDE SEQUENCE [LARGE SCALE GENOMIC DNA]</scope>
    <source>
        <strain evidence="2 3">StC1</strain>
    </source>
</reference>
<dbReference type="SUPFAM" id="SSF47336">
    <property type="entry name" value="ACP-like"/>
    <property type="match status" value="1"/>
</dbReference>
<dbReference type="EMBL" id="QFWV02000004">
    <property type="protein sequence ID" value="RKF07902.1"/>
    <property type="molecule type" value="Genomic_DNA"/>
</dbReference>
<proteinExistence type="predicted"/>
<comment type="caution">
    <text evidence="2">The sequence shown here is derived from an EMBL/GenBank/DDBJ whole genome shotgun (WGS) entry which is preliminary data.</text>
</comment>
<evidence type="ECO:0000259" key="1">
    <source>
        <dbReference type="PROSITE" id="PS50075"/>
    </source>
</evidence>
<organism evidence="2 3">
    <name type="scientific">Oceaniradius stylonematis</name>
    <dbReference type="NCBI Taxonomy" id="2184161"/>
    <lineage>
        <taxon>Bacteria</taxon>
        <taxon>Pseudomonadati</taxon>
        <taxon>Pseudomonadota</taxon>
        <taxon>Alphaproteobacteria</taxon>
        <taxon>Hyphomicrobiales</taxon>
        <taxon>Ahrensiaceae</taxon>
        <taxon>Oceaniradius</taxon>
    </lineage>
</organism>
<dbReference type="PROSITE" id="PS50075">
    <property type="entry name" value="CARRIER"/>
    <property type="match status" value="1"/>
</dbReference>
<dbReference type="OrthoDB" id="9806381at2"/>
<evidence type="ECO:0000313" key="2">
    <source>
        <dbReference type="EMBL" id="RKF07902.1"/>
    </source>
</evidence>
<dbReference type="Gene3D" id="1.10.1200.10">
    <property type="entry name" value="ACP-like"/>
    <property type="match status" value="1"/>
</dbReference>
<dbReference type="InterPro" id="IPR009081">
    <property type="entry name" value="PP-bd_ACP"/>
</dbReference>
<name>A0A3A8AC64_9HYPH</name>
<accession>A0A3A8AC64</accession>
<feature type="domain" description="Carrier" evidence="1">
    <location>
        <begin position="3"/>
        <end position="80"/>
    </location>
</feature>
<dbReference type="Pfam" id="PF00550">
    <property type="entry name" value="PP-binding"/>
    <property type="match status" value="1"/>
</dbReference>
<evidence type="ECO:0000313" key="3">
    <source>
        <dbReference type="Proteomes" id="UP000246132"/>
    </source>
</evidence>
<dbReference type="InterPro" id="IPR036736">
    <property type="entry name" value="ACP-like_sf"/>
</dbReference>